<dbReference type="SUPFAM" id="SSF51905">
    <property type="entry name" value="FAD/NAD(P)-binding domain"/>
    <property type="match status" value="1"/>
</dbReference>
<dbReference type="InterPro" id="IPR002938">
    <property type="entry name" value="FAD-bd"/>
</dbReference>
<keyword evidence="3" id="KW-0472">Membrane</keyword>
<dbReference type="InterPro" id="IPR050493">
    <property type="entry name" value="FAD-dep_Monooxygenase_BioMet"/>
</dbReference>
<feature type="domain" description="FAD-binding" evidence="4">
    <location>
        <begin position="7"/>
        <end position="312"/>
    </location>
</feature>
<dbReference type="GO" id="GO:0004497">
    <property type="term" value="F:monooxygenase activity"/>
    <property type="evidence" value="ECO:0007669"/>
    <property type="project" value="UniProtKB-KW"/>
</dbReference>
<accession>A0A7W1WZ42</accession>
<proteinExistence type="predicted"/>
<dbReference type="Pfam" id="PF01494">
    <property type="entry name" value="FAD_binding_3"/>
    <property type="match status" value="1"/>
</dbReference>
<dbReference type="AlphaFoldDB" id="A0A7W1WZ42"/>
<reference evidence="5 6" key="1">
    <citation type="submission" date="2020-07" db="EMBL/GenBank/DDBJ databases">
        <title>Bacterium isolated from marien macroalgae.</title>
        <authorList>
            <person name="Zhu K."/>
            <person name="Lu D."/>
            <person name="Du Z."/>
        </authorList>
    </citation>
    <scope>NUCLEOTIDE SEQUENCE [LARGE SCALE GENOMIC DNA]</scope>
    <source>
        <strain evidence="5 6">3-1745</strain>
    </source>
</reference>
<evidence type="ECO:0000256" key="1">
    <source>
        <dbReference type="ARBA" id="ARBA00023002"/>
    </source>
</evidence>
<feature type="transmembrane region" description="Helical" evidence="3">
    <location>
        <begin position="6"/>
        <end position="23"/>
    </location>
</feature>
<keyword evidence="6" id="KW-1185">Reference proteome</keyword>
<dbReference type="PANTHER" id="PTHR13789">
    <property type="entry name" value="MONOOXYGENASE"/>
    <property type="match status" value="1"/>
</dbReference>
<dbReference type="PRINTS" id="PR00420">
    <property type="entry name" value="RNGMNOXGNASE"/>
</dbReference>
<dbReference type="EMBL" id="JACEMT010000050">
    <property type="protein sequence ID" value="MBA4502761.1"/>
    <property type="molecule type" value="Genomic_DNA"/>
</dbReference>
<keyword evidence="3" id="KW-1133">Transmembrane helix</keyword>
<dbReference type="Proteomes" id="UP000538931">
    <property type="component" value="Unassembled WGS sequence"/>
</dbReference>
<sequence length="376" mass="41868">MCDPYRIAIVGAGVAGMALAILASRQGYKVSLYERGTEVSSIGAGVTLWPNAMWVMRQMGLEQAVRQEGGAPRFMRQFDSQGRQQGEFDIKAVNALSGFPSITILRRDLMRLLAGRLSKLGVEIRFGQNVSLECIDRLKQTHDLVVGADGRMNSVVRQALYGDRVHPVYQGFINIIGISRREESGIEPAIHEYRGAGERFGIVPVHAGLCYWAGAWAAPVDRERPLADWYRELRQRFMHWPDPVRQVLASHESASLNRIFVHDLDPLPYWHRDNVLILGDAAHAPLPTSGQGACQALEDAWHLVRLLAEQQETARVLQMFYQQRISKTTMAQAIGRRIAESLFSQPGEVRAVMPSPSAEQLNELWMQGLGGGSATD</sequence>
<evidence type="ECO:0000313" key="6">
    <source>
        <dbReference type="Proteomes" id="UP000538931"/>
    </source>
</evidence>
<protein>
    <submittedName>
        <fullName evidence="5">FAD-dependent monooxygenase</fullName>
    </submittedName>
</protein>
<keyword evidence="3" id="KW-0812">Transmembrane</keyword>
<dbReference type="GO" id="GO:0071949">
    <property type="term" value="F:FAD binding"/>
    <property type="evidence" value="ECO:0007669"/>
    <property type="project" value="InterPro"/>
</dbReference>
<keyword evidence="1" id="KW-0560">Oxidoreductase</keyword>
<comment type="caution">
    <text evidence="5">The sequence shown here is derived from an EMBL/GenBank/DDBJ whole genome shotgun (WGS) entry which is preliminary data.</text>
</comment>
<evidence type="ECO:0000256" key="3">
    <source>
        <dbReference type="SAM" id="Phobius"/>
    </source>
</evidence>
<evidence type="ECO:0000259" key="4">
    <source>
        <dbReference type="Pfam" id="PF01494"/>
    </source>
</evidence>
<keyword evidence="2 5" id="KW-0503">Monooxygenase</keyword>
<evidence type="ECO:0000313" key="5">
    <source>
        <dbReference type="EMBL" id="MBA4502761.1"/>
    </source>
</evidence>
<organism evidence="5 6">
    <name type="scientific">Marinobacterium marinum</name>
    <dbReference type="NCBI Taxonomy" id="2756129"/>
    <lineage>
        <taxon>Bacteria</taxon>
        <taxon>Pseudomonadati</taxon>
        <taxon>Pseudomonadota</taxon>
        <taxon>Gammaproteobacteria</taxon>
        <taxon>Oceanospirillales</taxon>
        <taxon>Oceanospirillaceae</taxon>
        <taxon>Marinobacterium</taxon>
    </lineage>
</organism>
<evidence type="ECO:0000256" key="2">
    <source>
        <dbReference type="ARBA" id="ARBA00023033"/>
    </source>
</evidence>
<dbReference type="Gene3D" id="3.50.50.60">
    <property type="entry name" value="FAD/NAD(P)-binding domain"/>
    <property type="match status" value="1"/>
</dbReference>
<gene>
    <name evidence="5" type="ORF">H1S06_10345</name>
</gene>
<dbReference type="RefSeq" id="WP_181739877.1">
    <property type="nucleotide sequence ID" value="NZ_JACEMT010000050.1"/>
</dbReference>
<dbReference type="PANTHER" id="PTHR13789:SF309">
    <property type="entry name" value="PUTATIVE (AFU_ORTHOLOGUE AFUA_6G14510)-RELATED"/>
    <property type="match status" value="1"/>
</dbReference>
<name>A0A7W1WZ42_9GAMM</name>
<dbReference type="InterPro" id="IPR036188">
    <property type="entry name" value="FAD/NAD-bd_sf"/>
</dbReference>